<evidence type="ECO:0000313" key="8">
    <source>
        <dbReference type="Proteomes" id="UP000231701"/>
    </source>
</evidence>
<dbReference type="InterPro" id="IPR037682">
    <property type="entry name" value="TonB_C"/>
</dbReference>
<dbReference type="NCBIfam" id="TIGR01352">
    <property type="entry name" value="tonB_Cterm"/>
    <property type="match status" value="1"/>
</dbReference>
<evidence type="ECO:0000256" key="1">
    <source>
        <dbReference type="ARBA" id="ARBA00004167"/>
    </source>
</evidence>
<comment type="subcellular location">
    <subcellularLocation>
        <location evidence="1">Membrane</location>
        <topology evidence="1">Single-pass membrane protein</topology>
    </subcellularLocation>
</comment>
<feature type="region of interest" description="Disordered" evidence="5">
    <location>
        <begin position="1"/>
        <end position="43"/>
    </location>
</feature>
<sequence>MVKTVKKQEPIQNNTAEASLSDSELPQEQASVAYTPTSTNPGAMPANVEQMILTQISYPRQARRKGWEGKATFHLDVREQKLAHLDIFHSSGYKLLDRAAMRGIRAIDHLPLANGLYRLPVEFRLQ</sequence>
<name>A0A2K8KVA9_MARES</name>
<feature type="domain" description="TonB C-terminal" evidence="6">
    <location>
        <begin position="43"/>
        <end position="126"/>
    </location>
</feature>
<protein>
    <submittedName>
        <fullName evidence="7">TonB family C-terminal domain-containing protein</fullName>
    </submittedName>
</protein>
<evidence type="ECO:0000256" key="3">
    <source>
        <dbReference type="ARBA" id="ARBA00022989"/>
    </source>
</evidence>
<evidence type="ECO:0000256" key="2">
    <source>
        <dbReference type="ARBA" id="ARBA00022692"/>
    </source>
</evidence>
<evidence type="ECO:0000256" key="4">
    <source>
        <dbReference type="ARBA" id="ARBA00023136"/>
    </source>
</evidence>
<evidence type="ECO:0000256" key="5">
    <source>
        <dbReference type="SAM" id="MobiDB-lite"/>
    </source>
</evidence>
<gene>
    <name evidence="7" type="ORF">Ga0123461_0278</name>
</gene>
<keyword evidence="8" id="KW-1185">Reference proteome</keyword>
<dbReference type="Proteomes" id="UP000231701">
    <property type="component" value="Chromosome"/>
</dbReference>
<dbReference type="PROSITE" id="PS52015">
    <property type="entry name" value="TONB_CTD"/>
    <property type="match status" value="1"/>
</dbReference>
<dbReference type="GO" id="GO:0016020">
    <property type="term" value="C:membrane"/>
    <property type="evidence" value="ECO:0007669"/>
    <property type="project" value="UniProtKB-SubCell"/>
</dbReference>
<dbReference type="AlphaFoldDB" id="A0A2K8KVA9"/>
<dbReference type="EMBL" id="CP018799">
    <property type="protein sequence ID" value="ATX78730.1"/>
    <property type="molecule type" value="Genomic_DNA"/>
</dbReference>
<accession>A0A2K8KVA9</accession>
<proteinExistence type="predicted"/>
<evidence type="ECO:0000259" key="6">
    <source>
        <dbReference type="PROSITE" id="PS52015"/>
    </source>
</evidence>
<keyword evidence="2" id="KW-0812">Transmembrane</keyword>
<dbReference type="Pfam" id="PF03544">
    <property type="entry name" value="TonB_C"/>
    <property type="match status" value="1"/>
</dbReference>
<dbReference type="KEGG" id="maes:Ga0123461_0278"/>
<keyword evidence="3" id="KW-1133">Transmembrane helix</keyword>
<dbReference type="GO" id="GO:0055085">
    <property type="term" value="P:transmembrane transport"/>
    <property type="evidence" value="ECO:0007669"/>
    <property type="project" value="InterPro"/>
</dbReference>
<dbReference type="SUPFAM" id="SSF74653">
    <property type="entry name" value="TolA/TonB C-terminal domain"/>
    <property type="match status" value="1"/>
</dbReference>
<keyword evidence="4" id="KW-0472">Membrane</keyword>
<reference evidence="7 8" key="1">
    <citation type="submission" date="2016-12" db="EMBL/GenBank/DDBJ databases">
        <title>Isolation and genomic insights into novel planktonic Zetaproteobacteria from stratified waters of the Chesapeake Bay.</title>
        <authorList>
            <person name="McAllister S.M."/>
            <person name="Kato S."/>
            <person name="Chan C.S."/>
            <person name="Chiu B.K."/>
            <person name="Field E.K."/>
        </authorList>
    </citation>
    <scope>NUCLEOTIDE SEQUENCE [LARGE SCALE GENOMIC DNA]</scope>
    <source>
        <strain evidence="7 8">CP-5</strain>
    </source>
</reference>
<dbReference type="Gene3D" id="3.30.1150.10">
    <property type="match status" value="1"/>
</dbReference>
<organism evidence="7 8">
    <name type="scientific">Mariprofundus aestuarium</name>
    <dbReference type="NCBI Taxonomy" id="1921086"/>
    <lineage>
        <taxon>Bacteria</taxon>
        <taxon>Pseudomonadati</taxon>
        <taxon>Pseudomonadota</taxon>
        <taxon>Candidatius Mariprofundia</taxon>
        <taxon>Mariprofundales</taxon>
        <taxon>Mariprofundaceae</taxon>
        <taxon>Mariprofundus</taxon>
    </lineage>
</organism>
<feature type="compositionally biased region" description="Polar residues" evidence="5">
    <location>
        <begin position="10"/>
        <end position="41"/>
    </location>
</feature>
<dbReference type="InterPro" id="IPR006260">
    <property type="entry name" value="TonB/TolA_C"/>
</dbReference>
<evidence type="ECO:0000313" key="7">
    <source>
        <dbReference type="EMBL" id="ATX78730.1"/>
    </source>
</evidence>